<dbReference type="GO" id="GO:0004035">
    <property type="term" value="F:alkaline phosphatase activity"/>
    <property type="evidence" value="ECO:0007669"/>
    <property type="project" value="UniProtKB-EC"/>
</dbReference>
<keyword evidence="21" id="KW-1185">Reference proteome</keyword>
<feature type="binding site" evidence="14">
    <location>
        <position position="127"/>
    </location>
    <ligand>
        <name>Zn(2+)</name>
        <dbReference type="ChEBI" id="CHEBI:29105"/>
        <label>2</label>
    </ligand>
</feature>
<evidence type="ECO:0000313" key="21">
    <source>
        <dbReference type="Proteomes" id="UP000078561"/>
    </source>
</evidence>
<dbReference type="InterPro" id="IPR017850">
    <property type="entry name" value="Alkaline_phosphatase_core_sf"/>
</dbReference>
<dbReference type="GO" id="GO:0046872">
    <property type="term" value="F:metal ion binding"/>
    <property type="evidence" value="ECO:0007669"/>
    <property type="project" value="UniProtKB-KW"/>
</dbReference>
<feature type="binding site" evidence="14">
    <location>
        <position position="373"/>
    </location>
    <ligand>
        <name>Zn(2+)</name>
        <dbReference type="ChEBI" id="CHEBI:29105"/>
        <label>2</label>
    </ligand>
</feature>
<evidence type="ECO:0000256" key="1">
    <source>
        <dbReference type="ARBA" id="ARBA00001936"/>
    </source>
</evidence>
<feature type="binding site" evidence="14">
    <location>
        <position position="229"/>
    </location>
    <ligand>
        <name>Mg(2+)</name>
        <dbReference type="ChEBI" id="CHEBI:18420"/>
    </ligand>
</feature>
<feature type="binding site" evidence="14">
    <location>
        <position position="127"/>
    </location>
    <ligand>
        <name>Mg(2+)</name>
        <dbReference type="ChEBI" id="CHEBI:18420"/>
    </ligand>
</feature>
<evidence type="ECO:0000256" key="16">
    <source>
        <dbReference type="RuleBase" id="RU003947"/>
    </source>
</evidence>
<dbReference type="Pfam" id="PF02777">
    <property type="entry name" value="Sod_Fe_C"/>
    <property type="match status" value="1"/>
</dbReference>
<evidence type="ECO:0000256" key="3">
    <source>
        <dbReference type="ARBA" id="ARBA00008714"/>
    </source>
</evidence>
<dbReference type="InterPro" id="IPR018299">
    <property type="entry name" value="Alkaline_phosphatase_AS"/>
</dbReference>
<dbReference type="PROSITE" id="PS00088">
    <property type="entry name" value="SOD_MN"/>
    <property type="match status" value="1"/>
</dbReference>
<dbReference type="InterPro" id="IPR019832">
    <property type="entry name" value="Mn/Fe_SOD_C"/>
</dbReference>
<evidence type="ECO:0000256" key="4">
    <source>
        <dbReference type="ARBA" id="ARBA00022553"/>
    </source>
</evidence>
<keyword evidence="9" id="KW-0049">Antioxidant</keyword>
<proteinExistence type="inferred from homology"/>
<dbReference type="SUPFAM" id="SSF46609">
    <property type="entry name" value="Fe,Mn superoxide dismutase (SOD), N-terminal domain"/>
    <property type="match status" value="1"/>
</dbReference>
<dbReference type="FunFam" id="3.55.40.20:FF:000002">
    <property type="entry name" value="Superoxide dismutase"/>
    <property type="match status" value="1"/>
</dbReference>
<dbReference type="InterPro" id="IPR036314">
    <property type="entry name" value="SOD_C_sf"/>
</dbReference>
<dbReference type="Gene3D" id="3.40.720.10">
    <property type="entry name" value="Alkaline Phosphatase, subunit A"/>
    <property type="match status" value="1"/>
</dbReference>
<dbReference type="InterPro" id="IPR001952">
    <property type="entry name" value="Alkaline_phosphatase"/>
</dbReference>
<dbReference type="InParanoid" id="A0A168MCR2"/>
<evidence type="ECO:0000256" key="10">
    <source>
        <dbReference type="ARBA" id="ARBA00023002"/>
    </source>
</evidence>
<feature type="binding site" evidence="14">
    <location>
        <position position="227"/>
    </location>
    <ligand>
        <name>Mg(2+)</name>
        <dbReference type="ChEBI" id="CHEBI:18420"/>
    </ligand>
</feature>
<dbReference type="Pfam" id="PF00245">
    <property type="entry name" value="Alk_phosphatase"/>
    <property type="match status" value="1"/>
</dbReference>
<dbReference type="GO" id="GO:0005739">
    <property type="term" value="C:mitochondrion"/>
    <property type="evidence" value="ECO:0007669"/>
    <property type="project" value="UniProtKB-ARBA"/>
</dbReference>
<keyword evidence="17" id="KW-1133">Transmembrane helix</keyword>
<dbReference type="EMBL" id="LT552062">
    <property type="protein sequence ID" value="SAL98305.1"/>
    <property type="molecule type" value="Genomic_DNA"/>
</dbReference>
<dbReference type="InterPro" id="IPR019831">
    <property type="entry name" value="Mn/Fe_SOD_N"/>
</dbReference>
<evidence type="ECO:0000256" key="11">
    <source>
        <dbReference type="ARBA" id="ARBA00023211"/>
    </source>
</evidence>
<comment type="similarity">
    <text evidence="2 15">Belongs to the alkaline phosphatase family.</text>
</comment>
<dbReference type="PRINTS" id="PR00113">
    <property type="entry name" value="ALKPHPHTASE"/>
</dbReference>
<keyword evidence="10" id="KW-0560">Oxidoreductase</keyword>
<keyword evidence="7 14" id="KW-0862">Zinc</keyword>
<dbReference type="Gene3D" id="1.10.60.40">
    <property type="match status" value="1"/>
</dbReference>
<organism evidence="20">
    <name type="scientific">Absidia glauca</name>
    <name type="common">Pin mould</name>
    <dbReference type="NCBI Taxonomy" id="4829"/>
    <lineage>
        <taxon>Eukaryota</taxon>
        <taxon>Fungi</taxon>
        <taxon>Fungi incertae sedis</taxon>
        <taxon>Mucoromycota</taxon>
        <taxon>Mucoromycotina</taxon>
        <taxon>Mucoromycetes</taxon>
        <taxon>Mucorales</taxon>
        <taxon>Cunninghamellaceae</taxon>
        <taxon>Absidia</taxon>
    </lineage>
</organism>
<comment type="catalytic activity">
    <reaction evidence="12">
        <text>2 superoxide + 2 H(+) = H2O2 + O2</text>
        <dbReference type="Rhea" id="RHEA:20696"/>
        <dbReference type="ChEBI" id="CHEBI:15378"/>
        <dbReference type="ChEBI" id="CHEBI:15379"/>
        <dbReference type="ChEBI" id="CHEBI:16240"/>
        <dbReference type="ChEBI" id="CHEBI:18421"/>
        <dbReference type="EC" id="1.15.1.1"/>
    </reaction>
</comment>
<dbReference type="PANTHER" id="PTHR11596:SF5">
    <property type="entry name" value="ALKALINE PHOSPHATASE"/>
    <property type="match status" value="1"/>
</dbReference>
<accession>A0A168MCR2</accession>
<evidence type="ECO:0000256" key="9">
    <source>
        <dbReference type="ARBA" id="ARBA00022862"/>
    </source>
</evidence>
<feature type="domain" description="Manganese/iron superoxide dismutase C-terminal" evidence="19">
    <location>
        <begin position="684"/>
        <end position="784"/>
    </location>
</feature>
<dbReference type="GO" id="GO:0004784">
    <property type="term" value="F:superoxide dismutase activity"/>
    <property type="evidence" value="ECO:0007669"/>
    <property type="project" value="UniProtKB-EC"/>
</dbReference>
<evidence type="ECO:0000256" key="12">
    <source>
        <dbReference type="ARBA" id="ARBA00049204"/>
    </source>
</evidence>
<keyword evidence="6 16" id="KW-0378">Hydrolase</keyword>
<dbReference type="PANTHER" id="PTHR11596">
    <property type="entry name" value="ALKALINE PHOSPHATASE"/>
    <property type="match status" value="1"/>
</dbReference>
<feature type="active site" description="Phosphoserine intermediate" evidence="13">
    <location>
        <position position="175"/>
    </location>
</feature>
<dbReference type="PROSITE" id="PS00123">
    <property type="entry name" value="ALKALINE_PHOSPHATASE"/>
    <property type="match status" value="1"/>
</dbReference>
<dbReference type="AlphaFoldDB" id="A0A168MCR2"/>
<dbReference type="SMART" id="SM00098">
    <property type="entry name" value="alkPPc"/>
    <property type="match status" value="1"/>
</dbReference>
<feature type="binding site" evidence="14">
    <location>
        <position position="526"/>
    </location>
    <ligand>
        <name>Zn(2+)</name>
        <dbReference type="ChEBI" id="CHEBI:29105"/>
        <label>2</label>
    </ligand>
</feature>
<evidence type="ECO:0000256" key="14">
    <source>
        <dbReference type="PIRSR" id="PIRSR601952-2"/>
    </source>
</evidence>
<feature type="binding site" evidence="14">
    <location>
        <position position="368"/>
    </location>
    <ligand>
        <name>Mg(2+)</name>
        <dbReference type="ChEBI" id="CHEBI:18420"/>
    </ligand>
</feature>
<evidence type="ECO:0000259" key="19">
    <source>
        <dbReference type="Pfam" id="PF02777"/>
    </source>
</evidence>
<dbReference type="InterPro" id="IPR019833">
    <property type="entry name" value="Mn/Fe_SOD_BS"/>
</dbReference>
<dbReference type="Gene3D" id="1.10.287.990">
    <property type="entry name" value="Fe,Mn superoxide dismutase (SOD) domain"/>
    <property type="match status" value="1"/>
</dbReference>
<evidence type="ECO:0000256" key="5">
    <source>
        <dbReference type="ARBA" id="ARBA00022723"/>
    </source>
</evidence>
<dbReference type="Gene3D" id="3.55.40.20">
    <property type="entry name" value="Iron/manganese superoxide dismutase, C-terminal domain"/>
    <property type="match status" value="1"/>
</dbReference>
<feature type="binding site" evidence="14">
    <location>
        <position position="377"/>
    </location>
    <ligand>
        <name>Zn(2+)</name>
        <dbReference type="ChEBI" id="CHEBI:29105"/>
        <label>2</label>
    </ligand>
</feature>
<feature type="domain" description="Manganese/iron superoxide dismutase N-terminal" evidence="18">
    <location>
        <begin position="596"/>
        <end position="675"/>
    </location>
</feature>
<dbReference type="Proteomes" id="UP000078561">
    <property type="component" value="Unassembled WGS sequence"/>
</dbReference>
<evidence type="ECO:0000256" key="17">
    <source>
        <dbReference type="SAM" id="Phobius"/>
    </source>
</evidence>
<evidence type="ECO:0000256" key="2">
    <source>
        <dbReference type="ARBA" id="ARBA00005984"/>
    </source>
</evidence>
<evidence type="ECO:0000256" key="8">
    <source>
        <dbReference type="ARBA" id="ARBA00022842"/>
    </source>
</evidence>
<dbReference type="STRING" id="4829.A0A168MCR2"/>
<evidence type="ECO:0000256" key="7">
    <source>
        <dbReference type="ARBA" id="ARBA00022833"/>
    </source>
</evidence>
<protein>
    <recommendedName>
        <fullName evidence="16">Alkaline phosphatase</fullName>
        <ecNumber evidence="16">3.1.3.1</ecNumber>
    </recommendedName>
</protein>
<feature type="binding site" evidence="14">
    <location>
        <position position="415"/>
    </location>
    <ligand>
        <name>Zn(2+)</name>
        <dbReference type="ChEBI" id="CHEBI:29105"/>
        <label>2</label>
    </ligand>
</feature>
<dbReference type="CDD" id="cd16012">
    <property type="entry name" value="ALP"/>
    <property type="match status" value="1"/>
</dbReference>
<name>A0A168MCR2_ABSGL</name>
<dbReference type="OrthoDB" id="7392499at2759"/>
<keyword evidence="8 14" id="KW-0460">Magnesium</keyword>
<keyword evidence="17" id="KW-0472">Membrane</keyword>
<comment type="catalytic activity">
    <reaction evidence="16">
        <text>a phosphate monoester + H2O = an alcohol + phosphate</text>
        <dbReference type="Rhea" id="RHEA:15017"/>
        <dbReference type="ChEBI" id="CHEBI:15377"/>
        <dbReference type="ChEBI" id="CHEBI:30879"/>
        <dbReference type="ChEBI" id="CHEBI:43474"/>
        <dbReference type="ChEBI" id="CHEBI:67140"/>
        <dbReference type="EC" id="3.1.3.1"/>
    </reaction>
</comment>
<comment type="cofactor">
    <cofactor evidence="14">
        <name>Mg(2+)</name>
        <dbReference type="ChEBI" id="CHEBI:18420"/>
    </cofactor>
    <text evidence="14">Binds 1 Mg(2+) ion.</text>
</comment>
<keyword evidence="4" id="KW-0597">Phosphoprotein</keyword>
<dbReference type="InterPro" id="IPR036324">
    <property type="entry name" value="Mn/Fe_SOD_N_sf"/>
</dbReference>
<reference evidence="20" key="1">
    <citation type="submission" date="2016-04" db="EMBL/GenBank/DDBJ databases">
        <authorList>
            <person name="Evans L.H."/>
            <person name="Alamgir A."/>
            <person name="Owens N."/>
            <person name="Weber N.D."/>
            <person name="Virtaneva K."/>
            <person name="Barbian K."/>
            <person name="Babar A."/>
            <person name="Rosenke K."/>
        </authorList>
    </citation>
    <scope>NUCLEOTIDE SEQUENCE [LARGE SCALE GENOMIC DNA]</scope>
    <source>
        <strain evidence="20">CBS 101.48</strain>
    </source>
</reference>
<dbReference type="EC" id="3.1.3.1" evidence="16"/>
<keyword evidence="11" id="KW-0464">Manganese</keyword>
<comment type="cofactor">
    <cofactor evidence="1">
        <name>Mn(2+)</name>
        <dbReference type="ChEBI" id="CHEBI:29035"/>
    </cofactor>
</comment>
<dbReference type="FunCoup" id="A0A168MCR2">
    <property type="interactions" value="156"/>
</dbReference>
<sequence>MSFIKKATYESMSLNPDMLDLESYYYSTRRKVRQHSRGTRGRGSMFLKFRRAAFEMYTDHAVSRFQNVVYDHRRGHPLSWFISIFTFVLLTILLVFIYITDDERVLTSLSHKKHHQAPKNVVMMISDGFGPASETFARQYHTWMNGLEVSSVLPLDEIQIGQSRTQSSSSLVTDSAAGATAFACGKKSHNGAIGVDPEDRPCGTVLESAKIHKDMLTGLVVTSRVSHATPATFSSHSPDRELEDWIAEQQVGYNPLGRTVDLMFGGGSCHFYGNSSQDKSCRLDDRDLLEEAKNEHGWSVYLDRSQFDSLKKNADLPLMGLFSPSHMDYEMDRDPRVQPSLKEMTHKALSILNHASKKSGKGFFLMIEGSRIDMAAHTNDPAAHVHDTWEYQRTVKLVKKFVKDHPNTVLISTSDHETGGFTLGRQVGEAYPEYKWNPEVISRVKNSSETLANRWSAAVNSNSATTDYLRDVIFEQGLGITDATLEETQWFEQWRNKDAESLYQLSYQLSDMVSRRAMIGWTTHGHTAVDVNLYAMGPSTELLRGSHENTDIGDFISAYLDLDLDDITERLNKDKDFSASFKPVVGSFSAIRTKVTLPALPYAYNALEPHISGEIMEIHHKKHHQTYVNNFNAAEEQLENSFKAEDLTEQLRLQNAVKFNGGGHINHSLFWTNLAPQGQGSAAPTGALAEAINKQYGSFEDFQKQFNAAAVGVQGSGWAWLGYNKQAKRLEIATTSNQDPLLHLTPLLGVDVWEHAYYLQYKNVRPDYMKAIWNVINWETVAERLSKA</sequence>
<dbReference type="SUPFAM" id="SSF54719">
    <property type="entry name" value="Fe,Mn superoxide dismutase (SOD), C-terminal domain"/>
    <property type="match status" value="1"/>
</dbReference>
<keyword evidence="5 14" id="KW-0479">Metal-binding</keyword>
<evidence type="ECO:0000313" key="20">
    <source>
        <dbReference type="EMBL" id="SAL98305.1"/>
    </source>
</evidence>
<comment type="cofactor">
    <cofactor evidence="14">
        <name>Zn(2+)</name>
        <dbReference type="ChEBI" id="CHEBI:29105"/>
    </cofactor>
    <text evidence="14">Binds 2 Zn(2+) ions.</text>
</comment>
<dbReference type="FunFam" id="1.10.287.990:FF:000001">
    <property type="entry name" value="Superoxide dismutase"/>
    <property type="match status" value="1"/>
</dbReference>
<feature type="transmembrane region" description="Helical" evidence="17">
    <location>
        <begin position="78"/>
        <end position="99"/>
    </location>
</feature>
<dbReference type="SUPFAM" id="SSF53649">
    <property type="entry name" value="Alkaline phosphatase-like"/>
    <property type="match status" value="1"/>
</dbReference>
<evidence type="ECO:0000256" key="6">
    <source>
        <dbReference type="ARBA" id="ARBA00022801"/>
    </source>
</evidence>
<dbReference type="Pfam" id="PF00081">
    <property type="entry name" value="Sod_Fe_N"/>
    <property type="match status" value="1"/>
</dbReference>
<gene>
    <name evidence="20" type="primary">ABSGL_03834.1 scaffold 4673</name>
</gene>
<evidence type="ECO:0000256" key="13">
    <source>
        <dbReference type="PIRSR" id="PIRSR601952-1"/>
    </source>
</evidence>
<dbReference type="GO" id="GO:0000329">
    <property type="term" value="C:fungal-type vacuole membrane"/>
    <property type="evidence" value="ECO:0007669"/>
    <property type="project" value="TreeGrafter"/>
</dbReference>
<keyword evidence="17" id="KW-0812">Transmembrane</keyword>
<feature type="binding site" evidence="14">
    <location>
        <position position="416"/>
    </location>
    <ligand>
        <name>Zn(2+)</name>
        <dbReference type="ChEBI" id="CHEBI:29105"/>
        <label>2</label>
    </ligand>
</feature>
<evidence type="ECO:0000259" key="18">
    <source>
        <dbReference type="Pfam" id="PF00081"/>
    </source>
</evidence>
<comment type="similarity">
    <text evidence="3">Belongs to the iron/manganese superoxide dismutase family.</text>
</comment>
<evidence type="ECO:0000256" key="15">
    <source>
        <dbReference type="RuleBase" id="RU003946"/>
    </source>
</evidence>